<organism evidence="3 4">
    <name type="scientific">Porites lobata</name>
    <dbReference type="NCBI Taxonomy" id="104759"/>
    <lineage>
        <taxon>Eukaryota</taxon>
        <taxon>Metazoa</taxon>
        <taxon>Cnidaria</taxon>
        <taxon>Anthozoa</taxon>
        <taxon>Hexacorallia</taxon>
        <taxon>Scleractinia</taxon>
        <taxon>Fungiina</taxon>
        <taxon>Poritidae</taxon>
        <taxon>Porites</taxon>
    </lineage>
</organism>
<feature type="compositionally biased region" description="Basic and acidic residues" evidence="1">
    <location>
        <begin position="578"/>
        <end position="591"/>
    </location>
</feature>
<feature type="region of interest" description="Disordered" evidence="1">
    <location>
        <begin position="431"/>
        <end position="601"/>
    </location>
</feature>
<evidence type="ECO:0000256" key="1">
    <source>
        <dbReference type="SAM" id="MobiDB-lite"/>
    </source>
</evidence>
<dbReference type="PROSITE" id="PS50234">
    <property type="entry name" value="VWFA"/>
    <property type="match status" value="1"/>
</dbReference>
<dbReference type="EMBL" id="CALNXK010000159">
    <property type="protein sequence ID" value="CAH3170843.1"/>
    <property type="molecule type" value="Genomic_DNA"/>
</dbReference>
<dbReference type="InterPro" id="IPR041249">
    <property type="entry name" value="HEPN_DZIP3"/>
</dbReference>
<comment type="caution">
    <text evidence="3">The sequence shown here is derived from an EMBL/GenBank/DDBJ whole genome shotgun (WGS) entry which is preliminary data.</text>
</comment>
<dbReference type="Proteomes" id="UP001159405">
    <property type="component" value="Unassembled WGS sequence"/>
</dbReference>
<evidence type="ECO:0000313" key="4">
    <source>
        <dbReference type="Proteomes" id="UP001159405"/>
    </source>
</evidence>
<feature type="compositionally biased region" description="Basic and acidic residues" evidence="1">
    <location>
        <begin position="466"/>
        <end position="482"/>
    </location>
</feature>
<feature type="compositionally biased region" description="Polar residues" evidence="1">
    <location>
        <begin position="562"/>
        <end position="577"/>
    </location>
</feature>
<dbReference type="Pfam" id="PF20694">
    <property type="entry name" value="TRADD-like_N"/>
    <property type="match status" value="1"/>
</dbReference>
<dbReference type="Pfam" id="PF18738">
    <property type="entry name" value="HEPN_DZIP3"/>
    <property type="match status" value="1"/>
</dbReference>
<evidence type="ECO:0000259" key="2">
    <source>
        <dbReference type="PROSITE" id="PS50234"/>
    </source>
</evidence>
<dbReference type="PANTHER" id="PTHR24020">
    <property type="entry name" value="COLLAGEN ALPHA"/>
    <property type="match status" value="1"/>
</dbReference>
<dbReference type="InterPro" id="IPR050525">
    <property type="entry name" value="ECM_Assembly_Org"/>
</dbReference>
<reference evidence="3 4" key="1">
    <citation type="submission" date="2022-05" db="EMBL/GenBank/DDBJ databases">
        <authorList>
            <consortium name="Genoscope - CEA"/>
            <person name="William W."/>
        </authorList>
    </citation>
    <scope>NUCLEOTIDE SEQUENCE [LARGE SCALE GENOMIC DNA]</scope>
</reference>
<dbReference type="InterPro" id="IPR049341">
    <property type="entry name" value="TRADD-like_N"/>
</dbReference>
<protein>
    <recommendedName>
        <fullName evidence="2">VWFA domain-containing protein</fullName>
    </recommendedName>
</protein>
<dbReference type="Gene3D" id="3.40.50.410">
    <property type="entry name" value="von Willebrand factor, type A domain"/>
    <property type="match status" value="1"/>
</dbReference>
<accession>A0ABN8QV00</accession>
<dbReference type="Pfam" id="PF00092">
    <property type="entry name" value="VWA"/>
    <property type="match status" value="1"/>
</dbReference>
<feature type="compositionally biased region" description="Polar residues" evidence="1">
    <location>
        <begin position="545"/>
        <end position="555"/>
    </location>
</feature>
<dbReference type="InterPro" id="IPR036465">
    <property type="entry name" value="vWFA_dom_sf"/>
</dbReference>
<dbReference type="PANTHER" id="PTHR24020:SF20">
    <property type="entry name" value="PH DOMAIN-CONTAINING PROTEIN"/>
    <property type="match status" value="1"/>
</dbReference>
<feature type="compositionally biased region" description="Polar residues" evidence="1">
    <location>
        <begin position="441"/>
        <end position="462"/>
    </location>
</feature>
<dbReference type="SUPFAM" id="SSF53300">
    <property type="entry name" value="vWA-like"/>
    <property type="match status" value="1"/>
</dbReference>
<dbReference type="SMART" id="SM00327">
    <property type="entry name" value="VWA"/>
    <property type="match status" value="1"/>
</dbReference>
<gene>
    <name evidence="3" type="ORF">PLOB_00011072</name>
</gene>
<evidence type="ECO:0000313" key="3">
    <source>
        <dbReference type="EMBL" id="CAH3170843.1"/>
    </source>
</evidence>
<dbReference type="InterPro" id="IPR002035">
    <property type="entry name" value="VWF_A"/>
</dbReference>
<feature type="domain" description="VWFA" evidence="2">
    <location>
        <begin position="670"/>
        <end position="847"/>
    </location>
</feature>
<keyword evidence="4" id="KW-1185">Reference proteome</keyword>
<name>A0ABN8QV00_9CNID</name>
<proteinExistence type="predicted"/>
<sequence length="853" mass="96360">MADPDEVLSPTDEKANFQRLTRLLMSGGIRLLREIFDKYCPPRDLSRKLSDPSIKKELTVNHPKLTKRQRDTLYPSPGAYGESTDCDITLLFRLLRTNQICNLTPPHNGWDKPLASGDYSLAADLMRIKDYRNKLAHVTGTMDIADDDFQSDWSEIREVLLRIAGHLSREEKKKWKMEIDKSLKSPLTAEDKRNVEELEEWYRQDLELKKTVEEGFKRVETAIEELSRLMLATWLRDSHTTVESGLTEAPCLGIHMQAFAATNPVADFLALLGRRYVEKVNPSTAEEFDGLAQYLDKVRKVIISDIQIGSLTIVVKCSSLQILRELWEDYLSGHLGEMVQKYLVTDNTLSAFGVTGIEIKTSIKEEDYKACEEDFLKRQEKKTFGMTHDKKPKRKMITLYNYIVGSESKLVRRLVCTCIEAEDLIGLAQPEKKRQKKDTYGTKSDQGSYVQADSSSLMSDTKPQGVKREQPRISPDSSRETLKSTVEQSRHRSPRPSTFEESPVHKVEVPTPRSPGKPKDAGDTDVEYDITEPFCKRRKPDTTEDQGNSGSTESQDQGKHSILSSKQSTKLGKSPLSSRKEEDSATGEKGRQATIRSPRKERGKELYAKSFQVNDIRENLPPHPKRNKLPRTGITAEAKTVSCFQLTWIIKDLTDLFLLFAALDGTFDCQIVFALDYSWSVYEEDFEKEIDFVRHVNTSFNRENDIEAVVYGNGSEIVSFNAVPGTFSDEVKGLRNKAWCQSKGRRMDLALTKAAGCFTPSADEHLVILVTAGRQVSGEESKEDDQDLVSATEELSSKNIKVILVPVGKETDFRELGSIVKRPQYLFPLSSFDDMTSQKASDIASYITKTVGG</sequence>